<feature type="chain" id="PRO_5035425910" description="LRR receptor-like serine/threonine-protein kinase" evidence="3">
    <location>
        <begin position="36"/>
        <end position="401"/>
    </location>
</feature>
<dbReference type="OrthoDB" id="1180923at2759"/>
<dbReference type="PANTHER" id="PTHR48006:SF34">
    <property type="entry name" value="OS08G0203700 PROTEIN"/>
    <property type="match status" value="1"/>
</dbReference>
<name>A0A8K0HED9_9ROSA</name>
<accession>A0A8K0HED9</accession>
<comment type="subcellular location">
    <subcellularLocation>
        <location evidence="1">Membrane</location>
        <topology evidence="1">Single-pass type I membrane protein</topology>
    </subcellularLocation>
</comment>
<evidence type="ECO:0008006" key="6">
    <source>
        <dbReference type="Google" id="ProtNLM"/>
    </source>
</evidence>
<dbReference type="GO" id="GO:0005886">
    <property type="term" value="C:plasma membrane"/>
    <property type="evidence" value="ECO:0007669"/>
    <property type="project" value="TreeGrafter"/>
</dbReference>
<protein>
    <recommendedName>
        <fullName evidence="6">LRR receptor-like serine/threonine-protein kinase</fullName>
    </recommendedName>
</protein>
<dbReference type="InterPro" id="IPR051824">
    <property type="entry name" value="LRR_Rcpt-Like_S/T_Kinase"/>
</dbReference>
<organism evidence="4 5">
    <name type="scientific">Rhamnella rubrinervis</name>
    <dbReference type="NCBI Taxonomy" id="2594499"/>
    <lineage>
        <taxon>Eukaryota</taxon>
        <taxon>Viridiplantae</taxon>
        <taxon>Streptophyta</taxon>
        <taxon>Embryophyta</taxon>
        <taxon>Tracheophyta</taxon>
        <taxon>Spermatophyta</taxon>
        <taxon>Magnoliopsida</taxon>
        <taxon>eudicotyledons</taxon>
        <taxon>Gunneridae</taxon>
        <taxon>Pentapetalae</taxon>
        <taxon>rosids</taxon>
        <taxon>fabids</taxon>
        <taxon>Rosales</taxon>
        <taxon>Rhamnaceae</taxon>
        <taxon>rhamnoid group</taxon>
        <taxon>Rhamneae</taxon>
        <taxon>Rhamnella</taxon>
    </lineage>
</organism>
<feature type="signal peptide" evidence="3">
    <location>
        <begin position="1"/>
        <end position="35"/>
    </location>
</feature>
<feature type="compositionally biased region" description="Basic and acidic residues" evidence="2">
    <location>
        <begin position="269"/>
        <end position="289"/>
    </location>
</feature>
<dbReference type="InterPro" id="IPR032675">
    <property type="entry name" value="LRR_dom_sf"/>
</dbReference>
<keyword evidence="5" id="KW-1185">Reference proteome</keyword>
<evidence type="ECO:0000256" key="1">
    <source>
        <dbReference type="ARBA" id="ARBA00004479"/>
    </source>
</evidence>
<dbReference type="AlphaFoldDB" id="A0A8K0HED9"/>
<keyword evidence="3" id="KW-0732">Signal</keyword>
<dbReference type="Proteomes" id="UP000796880">
    <property type="component" value="Unassembled WGS sequence"/>
</dbReference>
<feature type="region of interest" description="Disordered" evidence="2">
    <location>
        <begin position="257"/>
        <end position="289"/>
    </location>
</feature>
<comment type="caution">
    <text evidence="4">The sequence shown here is derived from an EMBL/GenBank/DDBJ whole genome shotgun (WGS) entry which is preliminary data.</text>
</comment>
<gene>
    <name evidence="4" type="ORF">FNV43_RR07216</name>
</gene>
<dbReference type="PANTHER" id="PTHR48006">
    <property type="entry name" value="LEUCINE-RICH REPEAT-CONTAINING PROTEIN DDB_G0281931-RELATED"/>
    <property type="match status" value="1"/>
</dbReference>
<sequence length="401" mass="45933">MSRRWVKLSSPSLQYSGFWWLCFFLFFFSPPNSVAQNATTDPSEVRALNSIFQQWDAQAVENLWNISGEPCTGSAINGTDFEAPENNPSIKCECTYDNDTTCHITQMRVYALNKRGVIPEEITTFKYLTFLKIDQNFFTGPLPAFIGNLSALELLYCLKGQWALCVFVSQSQKREPAVIGESHSGIELVKLVGAKPLQNHTSGIELIKLLDRREVEDELQDYHASTHPAPHPQIWRSHLHAITTQDTHHKTLSRVITTPSPRVIPGRSIDPRVEKENPRPHQRSGRNEAENDWSNWQWIDHAVFHHVAHRADASMPSGRSWRTHIAKIASNKPYQALVNSKLRSWNFRMEAHQMKFQSVNQLSMDLKLGDEEQPYYYLPLDNGNTVVSQNSPQWQTYYVNG</sequence>
<reference evidence="4" key="1">
    <citation type="submission" date="2020-03" db="EMBL/GenBank/DDBJ databases">
        <title>A high-quality chromosome-level genome assembly of a woody plant with both climbing and erect habits, Rhamnella rubrinervis.</title>
        <authorList>
            <person name="Lu Z."/>
            <person name="Yang Y."/>
            <person name="Zhu X."/>
            <person name="Sun Y."/>
        </authorList>
    </citation>
    <scope>NUCLEOTIDE SEQUENCE</scope>
    <source>
        <strain evidence="4">BYM</strain>
        <tissue evidence="4">Leaf</tissue>
    </source>
</reference>
<dbReference type="SUPFAM" id="SSF52058">
    <property type="entry name" value="L domain-like"/>
    <property type="match status" value="1"/>
</dbReference>
<evidence type="ECO:0000313" key="4">
    <source>
        <dbReference type="EMBL" id="KAF3451126.1"/>
    </source>
</evidence>
<evidence type="ECO:0000256" key="2">
    <source>
        <dbReference type="SAM" id="MobiDB-lite"/>
    </source>
</evidence>
<evidence type="ECO:0000256" key="3">
    <source>
        <dbReference type="SAM" id="SignalP"/>
    </source>
</evidence>
<evidence type="ECO:0000313" key="5">
    <source>
        <dbReference type="Proteomes" id="UP000796880"/>
    </source>
</evidence>
<dbReference type="EMBL" id="VOIH02000003">
    <property type="protein sequence ID" value="KAF3451126.1"/>
    <property type="molecule type" value="Genomic_DNA"/>
</dbReference>
<proteinExistence type="predicted"/>
<dbReference type="Gene3D" id="3.80.10.10">
    <property type="entry name" value="Ribonuclease Inhibitor"/>
    <property type="match status" value="1"/>
</dbReference>